<evidence type="ECO:0000256" key="2">
    <source>
        <dbReference type="SAM" id="SignalP"/>
    </source>
</evidence>
<organism evidence="3">
    <name type="scientific">Chromera velia CCMP2878</name>
    <dbReference type="NCBI Taxonomy" id="1169474"/>
    <lineage>
        <taxon>Eukaryota</taxon>
        <taxon>Sar</taxon>
        <taxon>Alveolata</taxon>
        <taxon>Colpodellida</taxon>
        <taxon>Chromeraceae</taxon>
        <taxon>Chromera</taxon>
    </lineage>
</organism>
<dbReference type="Pfam" id="PF11998">
    <property type="entry name" value="DUF3493"/>
    <property type="match status" value="1"/>
</dbReference>
<evidence type="ECO:0000313" key="3">
    <source>
        <dbReference type="EMBL" id="CUC10277.1"/>
    </source>
</evidence>
<feature type="compositionally biased region" description="Gly residues" evidence="1">
    <location>
        <begin position="253"/>
        <end position="262"/>
    </location>
</feature>
<dbReference type="AlphaFoldDB" id="A0A0K6S9H2"/>
<dbReference type="VEuPathDB" id="CryptoDB:Cvel_29926"/>
<sequence length="390" mass="42064">MALLLLDFLLLVSCLSPKKSVVGLGQRDKRDAVPSPRRLSLAPGAFLPSLHSRDFRGVRSGRRRAEVGKLEEDARSVFDFLPESPPSFCGKAGHCSRGGVASILRMGRREEDPEEARRRMRAKIQVESKTLWRGPRFFVFLSMIGGGTTSTFITLAKLAAASAGINDDPASMTENFQNLAVNIPFILGGAFALSKELERDEQQIAAQKRALLLKDLQVEQTAVRPKDRMGTPLLEQIPSAYGDGEDDAPPQRVGGGQGGGGDSSSSESKKRARTIPLGSLMTGGKGGKRVVLVAGDADTVQLALDKAVMQKAPLIASDVLIVPLALSRTGVEGEGEEESVPSRVRMEVLEGSAKPELKDVYALQGLQEALFNRRVCFFVRSFVCMLSPCT</sequence>
<name>A0A0K6S9H2_9ALVE</name>
<protein>
    <submittedName>
        <fullName evidence="3">Uncharacterized protein</fullName>
    </submittedName>
</protein>
<evidence type="ECO:0000256" key="1">
    <source>
        <dbReference type="SAM" id="MobiDB-lite"/>
    </source>
</evidence>
<proteinExistence type="predicted"/>
<reference evidence="3" key="1">
    <citation type="submission" date="2014-11" db="EMBL/GenBank/DDBJ databases">
        <title>Molecular phylogeny of cliff fern family Woodsiaceae with morphological implications.</title>
        <authorList>
            <person name="Shao Y.-Z."/>
            <person name="Wei R."/>
            <person name="Zhang X.-C."/>
        </authorList>
    </citation>
    <scope>NUCLEOTIDE SEQUENCE</scope>
</reference>
<dbReference type="InterPro" id="IPR021883">
    <property type="entry name" value="LPA1-like"/>
</dbReference>
<feature type="chain" id="PRO_5005508462" evidence="2">
    <location>
        <begin position="18"/>
        <end position="390"/>
    </location>
</feature>
<gene>
    <name evidence="3" type="ORF">Cvel_29926.t1.CR1</name>
</gene>
<feature type="signal peptide" evidence="2">
    <location>
        <begin position="1"/>
        <end position="17"/>
    </location>
</feature>
<accession>A0A0K6S9H2</accession>
<dbReference type="EMBL" id="CDMZ01003407">
    <property type="protein sequence ID" value="CUC10277.1"/>
    <property type="molecule type" value="Genomic_DNA"/>
</dbReference>
<feature type="region of interest" description="Disordered" evidence="1">
    <location>
        <begin position="223"/>
        <end position="281"/>
    </location>
</feature>
<keyword evidence="2" id="KW-0732">Signal</keyword>